<feature type="transmembrane region" description="Helical" evidence="1">
    <location>
        <begin position="108"/>
        <end position="128"/>
    </location>
</feature>
<feature type="transmembrane region" description="Helical" evidence="1">
    <location>
        <begin position="176"/>
        <end position="197"/>
    </location>
</feature>
<dbReference type="Pfam" id="PF20047">
    <property type="entry name" value="DUF6449"/>
    <property type="match status" value="1"/>
</dbReference>
<feature type="transmembrane region" description="Helical" evidence="1">
    <location>
        <begin position="148"/>
        <end position="169"/>
    </location>
</feature>
<keyword evidence="1" id="KW-0812">Transmembrane</keyword>
<keyword evidence="1" id="KW-0472">Membrane</keyword>
<dbReference type="Proteomes" id="UP001197875">
    <property type="component" value="Unassembled WGS sequence"/>
</dbReference>
<keyword evidence="1" id="KW-1133">Transmembrane helix</keyword>
<dbReference type="EMBL" id="JAJEPR010000005">
    <property type="protein sequence ID" value="MCC2189031.1"/>
    <property type="molecule type" value="Genomic_DNA"/>
</dbReference>
<sequence>MISKRSFTMLLKDDLKKRSWLLVMSFLVFCLIFPGVILDNIQGMISIYGETDLSPRFLNALTYSGNNYYALAVVLMAAICALTGFSYIYSRPKLDFYHSLPVKRETWLLLKAASGLVIFAGATGAAAIEELFMGAIYHVADLNLVQAVLGKFFLYLLIFLVAYFLCLVAMLMTGKLLVSVLLVPLLFGFTGLVAWLYRLFERTFYTGYLEQEIPNLFRKYPCPATCMLDLTEKWNQYVENGLSGDLPFLELGILILFLLVEILLSVCLYRNRRSEAAGNSVVFPKIGVLIKILAVCTVSLAVGIFLKTFSYTQSDLWFFGGIALGLLVFTGVVDFIYYTDIRNVLKRPLELLAVTVLTFGIALVFRFDLLGYDTYLPDADKIACMSVNNYALANVYHQVMTYTEMSSTSTTSEDSIQVLDSYQLTEFEPIYAMAENGSQNADRGTEEDVTKILVDIRYNLKNGRVVYRTYPVDRDVFEENAEKLYEKPGFIKAMYPIFGRKCEEISSIWAYGVNTRNGSYTFQSQQEKEEFAKAYEEDLLTLKYSDISGSELLGTMSISYEPEHQEVKNGSIEANLISDEDNGYPILRSFTRTIQVLEQFGVVFPDTLDPNEVRALTVWYENNDFALNLLAVGAGETDLISDSQKKELLSMLSYKYCTAPDTDDDIYYITAYGSDDDYLQTFMVPGSELPEDIRTILENNMRQRTSEKSRITP</sequence>
<feature type="transmembrane region" description="Helical" evidence="1">
    <location>
        <begin position="21"/>
        <end position="48"/>
    </location>
</feature>
<evidence type="ECO:0000313" key="3">
    <source>
        <dbReference type="EMBL" id="MCC2189031.1"/>
    </source>
</evidence>
<evidence type="ECO:0000256" key="1">
    <source>
        <dbReference type="SAM" id="Phobius"/>
    </source>
</evidence>
<evidence type="ECO:0000313" key="4">
    <source>
        <dbReference type="Proteomes" id="UP001197875"/>
    </source>
</evidence>
<keyword evidence="4" id="KW-1185">Reference proteome</keyword>
<dbReference type="InterPro" id="IPR045611">
    <property type="entry name" value="DUF6449"/>
</dbReference>
<feature type="transmembrane region" description="Helical" evidence="1">
    <location>
        <begin position="349"/>
        <end position="367"/>
    </location>
</feature>
<name>A0AAE3DR40_9FIRM</name>
<dbReference type="AlphaFoldDB" id="A0AAE3DR40"/>
<comment type="caution">
    <text evidence="3">The sequence shown here is derived from an EMBL/GenBank/DDBJ whole genome shotgun (WGS) entry which is preliminary data.</text>
</comment>
<feature type="transmembrane region" description="Helical" evidence="1">
    <location>
        <begin position="68"/>
        <end position="88"/>
    </location>
</feature>
<feature type="domain" description="DUF6449" evidence="2">
    <location>
        <begin position="458"/>
        <end position="600"/>
    </location>
</feature>
<protein>
    <submittedName>
        <fullName evidence="3">DUF6449 domain-containing protein</fullName>
    </submittedName>
</protein>
<accession>A0AAE3DR40</accession>
<feature type="transmembrane region" description="Helical" evidence="1">
    <location>
        <begin position="248"/>
        <end position="269"/>
    </location>
</feature>
<feature type="transmembrane region" description="Helical" evidence="1">
    <location>
        <begin position="317"/>
        <end position="337"/>
    </location>
</feature>
<feature type="transmembrane region" description="Helical" evidence="1">
    <location>
        <begin position="281"/>
        <end position="305"/>
    </location>
</feature>
<proteinExistence type="predicted"/>
<organism evidence="3 4">
    <name type="scientific">Fusicatenibacter faecihominis</name>
    <dbReference type="NCBI Taxonomy" id="2881276"/>
    <lineage>
        <taxon>Bacteria</taxon>
        <taxon>Bacillati</taxon>
        <taxon>Bacillota</taxon>
        <taxon>Clostridia</taxon>
        <taxon>Lachnospirales</taxon>
        <taxon>Lachnospiraceae</taxon>
        <taxon>Fusicatenibacter</taxon>
    </lineage>
</organism>
<evidence type="ECO:0000259" key="2">
    <source>
        <dbReference type="Pfam" id="PF20047"/>
    </source>
</evidence>
<dbReference type="RefSeq" id="WP_227614477.1">
    <property type="nucleotide sequence ID" value="NZ_JAJEPR010000005.1"/>
</dbReference>
<reference evidence="3 4" key="1">
    <citation type="submission" date="2021-10" db="EMBL/GenBank/DDBJ databases">
        <title>Anaerobic single-cell dispensing facilitates the cultivation of human gut bacteria.</title>
        <authorList>
            <person name="Afrizal A."/>
        </authorList>
    </citation>
    <scope>NUCLEOTIDE SEQUENCE [LARGE SCALE GENOMIC DNA]</scope>
    <source>
        <strain evidence="3 4">CLA-AA-H277</strain>
    </source>
</reference>
<gene>
    <name evidence="3" type="ORF">LKD71_04210</name>
</gene>